<evidence type="ECO:0000313" key="2">
    <source>
        <dbReference type="EMBL" id="ORW71169.1"/>
    </source>
</evidence>
<reference evidence="2 3" key="1">
    <citation type="submission" date="2016-01" db="EMBL/GenBank/DDBJ databases">
        <title>The new phylogeny of the genus Mycobacterium.</title>
        <authorList>
            <person name="Tarcisio F."/>
            <person name="Conor M."/>
            <person name="Antonella G."/>
            <person name="Elisabetta G."/>
            <person name="Giulia F.S."/>
            <person name="Sara T."/>
            <person name="Anna F."/>
            <person name="Clotilde B."/>
            <person name="Roberto B."/>
            <person name="Veronica D.S."/>
            <person name="Fabio R."/>
            <person name="Monica P."/>
            <person name="Olivier J."/>
            <person name="Enrico T."/>
            <person name="Nicola S."/>
        </authorList>
    </citation>
    <scope>NUCLEOTIDE SEQUENCE [LARGE SCALE GENOMIC DNA]</scope>
    <source>
        <strain evidence="2 3">DSM 44616</strain>
    </source>
</reference>
<comment type="caution">
    <text evidence="2">The sequence shown here is derived from an EMBL/GenBank/DDBJ whole genome shotgun (WGS) entry which is preliminary data.</text>
</comment>
<feature type="domain" description="CD-NTase-associated protein 12/Pycsar effector protein TIR" evidence="1">
    <location>
        <begin position="250"/>
        <end position="362"/>
    </location>
</feature>
<proteinExistence type="predicted"/>
<dbReference type="Pfam" id="PF10137">
    <property type="entry name" value="CAP12-PCTIR_TIR"/>
    <property type="match status" value="1"/>
</dbReference>
<gene>
    <name evidence="2" type="ORF">AWC23_14860</name>
</gene>
<dbReference type="GO" id="GO:0050135">
    <property type="term" value="F:NADP+ nucleosidase activity"/>
    <property type="evidence" value="ECO:0007669"/>
    <property type="project" value="InterPro"/>
</dbReference>
<protein>
    <recommendedName>
        <fullName evidence="1">CD-NTase-associated protein 12/Pycsar effector protein TIR domain-containing protein</fullName>
    </recommendedName>
</protein>
<name>A0AAJ3NPX7_9MYCO</name>
<dbReference type="Proteomes" id="UP000193387">
    <property type="component" value="Unassembled WGS sequence"/>
</dbReference>
<accession>A0AAJ3NPX7</accession>
<sequence>MVAVTDGAAADNEKYIAELEDTARKLREVVAEWDSAEVRGPIEALDAVIESVHKSWSGSNLGYHARTYYAGYRPPPSTDLFDKEWGLMMTGGQGRGWVVYDDDDEVRDYILDRAGMPDLKTLSEKSDQARQLLLDGKETVSSVLTNCQSTQPDAYLSGLNEKVSDLSAPGAVAFARQFLPSGQIMSRDATAINAGLKVSPHHQLYGDRQAIEAPYLCLRSLADHAENAAKHLRRRPASPPMAATAQLGSRVFIGHGGSHQWRELKDYVQDQLGVPVDEFNRVPTAGYATIARLGEMLDSAAMAFLVMTAEDETPEGGFRARQNVVHEVGLFQGRLGFDKAIVMVEEGCEDFSNIHGLTQMRYPKGNISAKFHEVRAVLEREKLL</sequence>
<dbReference type="AlphaFoldDB" id="A0AAJ3NPX7"/>
<keyword evidence="3" id="KW-1185">Reference proteome</keyword>
<organism evidence="2 3">
    <name type="scientific">Mycobacterium saskatchewanense</name>
    <dbReference type="NCBI Taxonomy" id="220927"/>
    <lineage>
        <taxon>Bacteria</taxon>
        <taxon>Bacillati</taxon>
        <taxon>Actinomycetota</taxon>
        <taxon>Actinomycetes</taxon>
        <taxon>Mycobacteriales</taxon>
        <taxon>Mycobacteriaceae</taxon>
        <taxon>Mycobacterium</taxon>
        <taxon>Mycobacterium simiae complex</taxon>
    </lineage>
</organism>
<dbReference type="EMBL" id="LQPR01000033">
    <property type="protein sequence ID" value="ORW71169.1"/>
    <property type="molecule type" value="Genomic_DNA"/>
</dbReference>
<dbReference type="RefSeq" id="WP_085256123.1">
    <property type="nucleotide sequence ID" value="NZ_AP022573.1"/>
</dbReference>
<evidence type="ECO:0000313" key="3">
    <source>
        <dbReference type="Proteomes" id="UP000193387"/>
    </source>
</evidence>
<evidence type="ECO:0000259" key="1">
    <source>
        <dbReference type="Pfam" id="PF10137"/>
    </source>
</evidence>
<dbReference type="InterPro" id="IPR019302">
    <property type="entry name" value="CAP12/PCTIR_TIR_dom"/>
</dbReference>